<dbReference type="Pfam" id="PF03009">
    <property type="entry name" value="GDPD"/>
    <property type="match status" value="1"/>
</dbReference>
<evidence type="ECO:0000259" key="1">
    <source>
        <dbReference type="PROSITE" id="PS51704"/>
    </source>
</evidence>
<organism evidence="2 3">
    <name type="scientific">Brochothrix thermosphacta</name>
    <name type="common">Microbacterium thermosphactum</name>
    <dbReference type="NCBI Taxonomy" id="2756"/>
    <lineage>
        <taxon>Bacteria</taxon>
        <taxon>Bacillati</taxon>
        <taxon>Bacillota</taxon>
        <taxon>Bacilli</taxon>
        <taxon>Bacillales</taxon>
        <taxon>Listeriaceae</taxon>
        <taxon>Brochothrix</taxon>
    </lineage>
</organism>
<dbReference type="STRING" id="2756.BFR44_03910"/>
<keyword evidence="3" id="KW-1185">Reference proteome</keyword>
<evidence type="ECO:0000313" key="2">
    <source>
        <dbReference type="EMBL" id="ATF27056.1"/>
    </source>
</evidence>
<dbReference type="AlphaFoldDB" id="A0A1D2K7A2"/>
<feature type="domain" description="GP-PDE" evidence="1">
    <location>
        <begin position="2"/>
        <end position="233"/>
    </location>
</feature>
<dbReference type="GO" id="GO:0006629">
    <property type="term" value="P:lipid metabolic process"/>
    <property type="evidence" value="ECO:0007669"/>
    <property type="project" value="InterPro"/>
</dbReference>
<dbReference type="PANTHER" id="PTHR46211">
    <property type="entry name" value="GLYCEROPHOSPHORYL DIESTER PHOSPHODIESTERASE"/>
    <property type="match status" value="1"/>
</dbReference>
<dbReference type="InterPro" id="IPR030395">
    <property type="entry name" value="GP_PDE_dom"/>
</dbReference>
<evidence type="ECO:0000313" key="3">
    <source>
        <dbReference type="Proteomes" id="UP000243591"/>
    </source>
</evidence>
<protein>
    <submittedName>
        <fullName evidence="2">Glycerophosphodiester phosphodiesterase</fullName>
    </submittedName>
</protein>
<dbReference type="EMBL" id="CP023483">
    <property type="protein sequence ID" value="ATF27056.1"/>
    <property type="molecule type" value="Genomic_DNA"/>
</dbReference>
<name>A0A1D2K7A2_BROTH</name>
<proteinExistence type="predicted"/>
<dbReference type="GO" id="GO:0008081">
    <property type="term" value="F:phosphoric diester hydrolase activity"/>
    <property type="evidence" value="ECO:0007669"/>
    <property type="project" value="InterPro"/>
</dbReference>
<dbReference type="OrthoDB" id="384721at2"/>
<dbReference type="InterPro" id="IPR017946">
    <property type="entry name" value="PLC-like_Pdiesterase_TIM-brl"/>
</dbReference>
<accession>A0A1D2K7A2</accession>
<dbReference type="Proteomes" id="UP000243591">
    <property type="component" value="Chromosome"/>
</dbReference>
<sequence>MTEIYAHRGSKGTHPENTLIAFRECLNLAITGIELDVHLSKDGKLIVMHDDFIDRTTNGKGEIRNYTLAELKKFDVGNYRDEPQKIPTLEEVLDLCQSSGLTLNIELKTDVNRYRGIERKVLRLLKKKQGDLTVIFCSFNFKTLRRLRRLNRKANLNVLIKRNLKPGLKWAKKVKADAMHPPFYMKNKAEAWETLYKTRYWTINKVEDMRECFANPNVTGFMTDFPALAAEIKEEMERAETDV</sequence>
<dbReference type="RefSeq" id="WP_029090980.1">
    <property type="nucleotide sequence ID" value="NZ_CBCPHX010000001.1"/>
</dbReference>
<dbReference type="PROSITE" id="PS51704">
    <property type="entry name" value="GP_PDE"/>
    <property type="match status" value="1"/>
</dbReference>
<gene>
    <name evidence="2" type="ORF">CNY62_12165</name>
</gene>
<reference evidence="2 3" key="1">
    <citation type="submission" date="2017-09" db="EMBL/GenBank/DDBJ databases">
        <title>Complete Genome Sequences of Two Strains of the Meat Spoilage Bacterium Brochothrix thermosphacta Isolated from Ground Chicken.</title>
        <authorList>
            <person name="Paoli G.C."/>
            <person name="Wijey C."/>
            <person name="Chen C.-Y."/>
            <person name="Nguyen L."/>
            <person name="Yan X."/>
            <person name="Irwin P.L."/>
        </authorList>
    </citation>
    <scope>NUCLEOTIDE SEQUENCE [LARGE SCALE GENOMIC DNA]</scope>
    <source>
        <strain evidence="2 3">BI</strain>
    </source>
</reference>
<dbReference type="Gene3D" id="3.20.20.190">
    <property type="entry name" value="Phosphatidylinositol (PI) phosphodiesterase"/>
    <property type="match status" value="1"/>
</dbReference>
<dbReference type="KEGG" id="bths:CNY62_12165"/>
<dbReference type="SUPFAM" id="SSF51695">
    <property type="entry name" value="PLC-like phosphodiesterases"/>
    <property type="match status" value="1"/>
</dbReference>
<dbReference type="PANTHER" id="PTHR46211:SF1">
    <property type="entry name" value="GLYCEROPHOSPHODIESTER PHOSPHODIESTERASE, CYTOPLASMIC"/>
    <property type="match status" value="1"/>
</dbReference>